<evidence type="ECO:0000313" key="3">
    <source>
        <dbReference type="EMBL" id="PWE86254.1"/>
    </source>
</evidence>
<keyword evidence="2" id="KW-1133">Transmembrane helix</keyword>
<reference evidence="3 4" key="1">
    <citation type="submission" date="2014-09" db="EMBL/GenBank/DDBJ databases">
        <title>Butyrate-producing bacteria isolated from human gut.</title>
        <authorList>
            <person name="Zhang Q."/>
            <person name="Zhao L."/>
        </authorList>
    </citation>
    <scope>NUCLEOTIDE SEQUENCE [LARGE SCALE GENOMIC DNA]</scope>
    <source>
        <strain evidence="3 4">21</strain>
    </source>
</reference>
<name>A0A2V1JR54_EUBRA</name>
<feature type="compositionally biased region" description="Basic residues" evidence="1">
    <location>
        <begin position="15"/>
        <end position="25"/>
    </location>
</feature>
<protein>
    <submittedName>
        <fullName evidence="3">Uncharacterized protein</fullName>
    </submittedName>
</protein>
<feature type="transmembrane region" description="Helical" evidence="2">
    <location>
        <begin position="28"/>
        <end position="53"/>
    </location>
</feature>
<dbReference type="EMBL" id="JRFU01000121">
    <property type="protein sequence ID" value="PWE86254.1"/>
    <property type="molecule type" value="Genomic_DNA"/>
</dbReference>
<dbReference type="Proteomes" id="UP000245288">
    <property type="component" value="Unassembled WGS sequence"/>
</dbReference>
<gene>
    <name evidence="3" type="ORF">LG34_11155</name>
</gene>
<evidence type="ECO:0000313" key="4">
    <source>
        <dbReference type="Proteomes" id="UP000245288"/>
    </source>
</evidence>
<keyword evidence="4" id="KW-1185">Reference proteome</keyword>
<proteinExistence type="predicted"/>
<organism evidence="3 4">
    <name type="scientific">Eubacterium ramulus</name>
    <dbReference type="NCBI Taxonomy" id="39490"/>
    <lineage>
        <taxon>Bacteria</taxon>
        <taxon>Bacillati</taxon>
        <taxon>Bacillota</taxon>
        <taxon>Clostridia</taxon>
        <taxon>Eubacteriales</taxon>
        <taxon>Eubacteriaceae</taxon>
        <taxon>Eubacterium</taxon>
    </lineage>
</organism>
<comment type="caution">
    <text evidence="3">The sequence shown here is derived from an EMBL/GenBank/DDBJ whole genome shotgun (WGS) entry which is preliminary data.</text>
</comment>
<dbReference type="RefSeq" id="WP_109216034.1">
    <property type="nucleotide sequence ID" value="NZ_CABMEW010000012.1"/>
</dbReference>
<dbReference type="AlphaFoldDB" id="A0A2V1JR54"/>
<dbReference type="OrthoDB" id="1767071at2"/>
<keyword evidence="2" id="KW-0472">Membrane</keyword>
<accession>A0A2V1JR54</accession>
<feature type="compositionally biased region" description="Basic and acidic residues" evidence="1">
    <location>
        <begin position="1"/>
        <end position="14"/>
    </location>
</feature>
<feature type="region of interest" description="Disordered" evidence="1">
    <location>
        <begin position="1"/>
        <end position="25"/>
    </location>
</feature>
<evidence type="ECO:0000256" key="1">
    <source>
        <dbReference type="SAM" id="MobiDB-lite"/>
    </source>
</evidence>
<keyword evidence="2" id="KW-0812">Transmembrane</keyword>
<sequence>MSQAKVDRYKEEKKNRKQTMKKEKRNRVLARSLGVVIAAAVVCWIGFSGYSYYQEKKPMTKTELSTAALSDYLSGLTTTDSASE</sequence>
<evidence type="ECO:0000256" key="2">
    <source>
        <dbReference type="SAM" id="Phobius"/>
    </source>
</evidence>